<feature type="transmembrane region" description="Helical" evidence="6">
    <location>
        <begin position="152"/>
        <end position="173"/>
    </location>
</feature>
<dbReference type="OrthoDB" id="198428at2"/>
<dbReference type="Proteomes" id="UP000006844">
    <property type="component" value="Chromosome"/>
</dbReference>
<evidence type="ECO:0000256" key="6">
    <source>
        <dbReference type="SAM" id="Phobius"/>
    </source>
</evidence>
<evidence type="ECO:0000256" key="5">
    <source>
        <dbReference type="ARBA" id="ARBA00023136"/>
    </source>
</evidence>
<dbReference type="eggNOG" id="COG1280">
    <property type="taxonomic scope" value="Bacteria"/>
</dbReference>
<dbReference type="EMBL" id="CP002467">
    <property type="protein sequence ID" value="ADV81093.1"/>
    <property type="molecule type" value="Genomic_DNA"/>
</dbReference>
<dbReference type="PANTHER" id="PTHR30086:SF19">
    <property type="entry name" value="THREONINE EFFLUX PROTEIN"/>
    <property type="match status" value="1"/>
</dbReference>
<dbReference type="GO" id="GO:0015171">
    <property type="term" value="F:amino acid transmembrane transporter activity"/>
    <property type="evidence" value="ECO:0007669"/>
    <property type="project" value="TreeGrafter"/>
</dbReference>
<evidence type="ECO:0000313" key="7">
    <source>
        <dbReference type="EMBL" id="ADV81093.1"/>
    </source>
</evidence>
<protein>
    <submittedName>
        <fullName evidence="7">Lysine exporter protein (LYSE/YGGA)</fullName>
    </submittedName>
</protein>
<organism evidence="7 8">
    <name type="scientific">Terriglobus saanensis (strain ATCC BAA-1853 / DSM 23119 / SP1PR4)</name>
    <dbReference type="NCBI Taxonomy" id="401053"/>
    <lineage>
        <taxon>Bacteria</taxon>
        <taxon>Pseudomonadati</taxon>
        <taxon>Acidobacteriota</taxon>
        <taxon>Terriglobia</taxon>
        <taxon>Terriglobales</taxon>
        <taxon>Acidobacteriaceae</taxon>
        <taxon>Terriglobus</taxon>
    </lineage>
</organism>
<keyword evidence="3 6" id="KW-0812">Transmembrane</keyword>
<dbReference type="AlphaFoldDB" id="E8V0N0"/>
<evidence type="ECO:0000256" key="4">
    <source>
        <dbReference type="ARBA" id="ARBA00022989"/>
    </source>
</evidence>
<dbReference type="RefSeq" id="WP_013566826.1">
    <property type="nucleotide sequence ID" value="NC_014963.1"/>
</dbReference>
<dbReference type="KEGG" id="tsa:AciPR4_0255"/>
<evidence type="ECO:0000256" key="2">
    <source>
        <dbReference type="ARBA" id="ARBA00022475"/>
    </source>
</evidence>
<dbReference type="GO" id="GO:0005886">
    <property type="term" value="C:plasma membrane"/>
    <property type="evidence" value="ECO:0007669"/>
    <property type="project" value="UniProtKB-SubCell"/>
</dbReference>
<dbReference type="Pfam" id="PF01810">
    <property type="entry name" value="LysE"/>
    <property type="match status" value="1"/>
</dbReference>
<reference evidence="7 8" key="1">
    <citation type="journal article" date="2012" name="Stand. Genomic Sci.">
        <title>Complete genome sequence of Terriglobus saanensis type strain SP1PR4(T), an Acidobacteria from tundra soil.</title>
        <authorList>
            <person name="Rawat S.R."/>
            <person name="Mannisto M.K."/>
            <person name="Starovoytov V."/>
            <person name="Goodwin L."/>
            <person name="Nolan M."/>
            <person name="Hauser L."/>
            <person name="Land M."/>
            <person name="Davenport K.W."/>
            <person name="Woyke T."/>
            <person name="Haggblom M.M."/>
        </authorList>
    </citation>
    <scope>NUCLEOTIDE SEQUENCE</scope>
    <source>
        <strain evidence="8">ATCC BAA-1853 / DSM 23119 / SP1PR4</strain>
    </source>
</reference>
<gene>
    <name evidence="7" type="ordered locus">AciPR4_0255</name>
</gene>
<proteinExistence type="predicted"/>
<comment type="subcellular location">
    <subcellularLocation>
        <location evidence="1">Cell membrane</location>
        <topology evidence="1">Multi-pass membrane protein</topology>
    </subcellularLocation>
</comment>
<name>E8V0N0_TERSS</name>
<feature type="transmembrane region" description="Helical" evidence="6">
    <location>
        <begin position="43"/>
        <end position="66"/>
    </location>
</feature>
<feature type="transmembrane region" description="Helical" evidence="6">
    <location>
        <begin position="130"/>
        <end position="146"/>
    </location>
</feature>
<keyword evidence="5 6" id="KW-0472">Membrane</keyword>
<accession>E8V0N0</accession>
<sequence>MNILLPILALMGIHILAVASPGPAFVATLRISMQQRRPVAISHALGIGTAAMVWATSAVFGVQIILSKAAWLYRAMEFCGGAYLLYIGVQSWRHAHSVVPGEDSGPLASQLSLAGAFLRGFSTNLSNPKVIVFFASIFAAVLNPAWPNWLRGIVLFVIFLDETGYYVALTLLLSTQKAQAAYRQGKVMIERTAGAAMCGFGGKLLYSAVRR</sequence>
<dbReference type="HOGENOM" id="CLU_079569_0_0_0"/>
<dbReference type="InterPro" id="IPR001123">
    <property type="entry name" value="LeuE-type"/>
</dbReference>
<keyword evidence="8" id="KW-1185">Reference proteome</keyword>
<evidence type="ECO:0000256" key="1">
    <source>
        <dbReference type="ARBA" id="ARBA00004651"/>
    </source>
</evidence>
<keyword evidence="2" id="KW-1003">Cell membrane</keyword>
<dbReference type="PANTHER" id="PTHR30086">
    <property type="entry name" value="ARGININE EXPORTER PROTEIN ARGO"/>
    <property type="match status" value="1"/>
</dbReference>
<evidence type="ECO:0000313" key="8">
    <source>
        <dbReference type="Proteomes" id="UP000006844"/>
    </source>
</evidence>
<evidence type="ECO:0000256" key="3">
    <source>
        <dbReference type="ARBA" id="ARBA00022692"/>
    </source>
</evidence>
<keyword evidence="4 6" id="KW-1133">Transmembrane helix</keyword>